<keyword evidence="1" id="KW-0472">Membrane</keyword>
<evidence type="ECO:0000313" key="3">
    <source>
        <dbReference type="Proteomes" id="UP001232584"/>
    </source>
</evidence>
<comment type="caution">
    <text evidence="2">The sequence shown here is derived from an EMBL/GenBank/DDBJ whole genome shotgun (WGS) entry which is preliminary data.</text>
</comment>
<feature type="transmembrane region" description="Helical" evidence="1">
    <location>
        <begin position="166"/>
        <end position="192"/>
    </location>
</feature>
<name>A0ABU0MWK2_9FIRM</name>
<dbReference type="PANTHER" id="PTHR40076:SF1">
    <property type="entry name" value="MEMBRANE PROTEIN"/>
    <property type="match status" value="1"/>
</dbReference>
<feature type="transmembrane region" description="Helical" evidence="1">
    <location>
        <begin position="109"/>
        <end position="133"/>
    </location>
</feature>
<evidence type="ECO:0000313" key="2">
    <source>
        <dbReference type="EMBL" id="MDQ0555288.1"/>
    </source>
</evidence>
<gene>
    <name evidence="2" type="ORF">QOZ92_000398</name>
</gene>
<dbReference type="Proteomes" id="UP001232584">
    <property type="component" value="Unassembled WGS sequence"/>
</dbReference>
<keyword evidence="1" id="KW-0812">Transmembrane</keyword>
<evidence type="ECO:0000256" key="1">
    <source>
        <dbReference type="SAM" id="Phobius"/>
    </source>
</evidence>
<dbReference type="InterPro" id="IPR010380">
    <property type="entry name" value="DUF975"/>
</dbReference>
<dbReference type="EMBL" id="JAUSWG010000001">
    <property type="protein sequence ID" value="MDQ0555288.1"/>
    <property type="molecule type" value="Genomic_DNA"/>
</dbReference>
<sequence length="210" mass="23316">MTLAYSAVSTILSMLQGITSSSLTYLIMFILTFGFGVFLTIGIPNFYLMFIEKKGNSSFSDVIVSKSKFVKALIYTVVLTIIVFVVTFVIFGIILGGTVVFAFSKSGFGIGFIFAILMILALTILLIIFELALMLTPYIIIEHEHLGVIDSMSLSIKMMKGNKWKFFVIGLSFIGWGILSVITLGIGFLWLIPYIMLTQANFYRDLSSNN</sequence>
<dbReference type="Pfam" id="PF06161">
    <property type="entry name" value="DUF975"/>
    <property type="match status" value="1"/>
</dbReference>
<keyword evidence="3" id="KW-1185">Reference proteome</keyword>
<feature type="transmembrane region" description="Helical" evidence="1">
    <location>
        <begin position="72"/>
        <end position="103"/>
    </location>
</feature>
<proteinExistence type="predicted"/>
<feature type="transmembrane region" description="Helical" evidence="1">
    <location>
        <begin position="27"/>
        <end position="51"/>
    </location>
</feature>
<keyword evidence="1" id="KW-1133">Transmembrane helix</keyword>
<protein>
    <submittedName>
        <fullName evidence="2">Membrane protein</fullName>
    </submittedName>
</protein>
<dbReference type="PANTHER" id="PTHR40076">
    <property type="entry name" value="MEMBRANE PROTEIN-RELATED"/>
    <property type="match status" value="1"/>
</dbReference>
<accession>A0ABU0MWK2</accession>
<reference evidence="2 3" key="1">
    <citation type="submission" date="2023-07" db="EMBL/GenBank/DDBJ databases">
        <title>Genomic Encyclopedia of Type Strains, Phase IV (KMG-IV): sequencing the most valuable type-strain genomes for metagenomic binning, comparative biology and taxonomic classification.</title>
        <authorList>
            <person name="Goeker M."/>
        </authorList>
    </citation>
    <scope>NUCLEOTIDE SEQUENCE [LARGE SCALE GENOMIC DNA]</scope>
    <source>
        <strain evidence="2 3">DSM 15049</strain>
    </source>
</reference>
<organism evidence="2 3">
    <name type="scientific">Paraclostridium ghonii</name>
    <dbReference type="NCBI Taxonomy" id="29358"/>
    <lineage>
        <taxon>Bacteria</taxon>
        <taxon>Bacillati</taxon>
        <taxon>Bacillota</taxon>
        <taxon>Clostridia</taxon>
        <taxon>Peptostreptococcales</taxon>
        <taxon>Peptostreptococcaceae</taxon>
        <taxon>Paraclostridium</taxon>
    </lineage>
</organism>